<evidence type="ECO:0000313" key="2">
    <source>
        <dbReference type="Proteomes" id="UP001329430"/>
    </source>
</evidence>
<name>A0AAN7V533_9COLE</name>
<accession>A0AAN7V533</accession>
<keyword evidence="2" id="KW-1185">Reference proteome</keyword>
<gene>
    <name evidence="1" type="ORF">RI129_009644</name>
</gene>
<dbReference type="EMBL" id="JAVRBK010000007">
    <property type="protein sequence ID" value="KAK5641097.1"/>
    <property type="molecule type" value="Genomic_DNA"/>
</dbReference>
<sequence length="74" mass="8575">MKEFFIQGNPLQCACVDELVMWASNNDIKVFWKCEEKDVYCIFPLSNENNCVKRPAGQFNSSLIESFRSDCTIE</sequence>
<proteinExistence type="predicted"/>
<comment type="caution">
    <text evidence="1">The sequence shown here is derived from an EMBL/GenBank/DDBJ whole genome shotgun (WGS) entry which is preliminary data.</text>
</comment>
<protein>
    <submittedName>
        <fullName evidence="1">Uncharacterized protein</fullName>
    </submittedName>
</protein>
<reference evidence="1 2" key="1">
    <citation type="journal article" date="2024" name="Insects">
        <title>An Improved Chromosome-Level Genome Assembly of the Firefly Pyrocoelia pectoralis.</title>
        <authorList>
            <person name="Fu X."/>
            <person name="Meyer-Rochow V.B."/>
            <person name="Ballantyne L."/>
            <person name="Zhu X."/>
        </authorList>
    </citation>
    <scope>NUCLEOTIDE SEQUENCE [LARGE SCALE GENOMIC DNA]</scope>
    <source>
        <strain evidence="1">XCY_ONT2</strain>
    </source>
</reference>
<organism evidence="1 2">
    <name type="scientific">Pyrocoelia pectoralis</name>
    <dbReference type="NCBI Taxonomy" id="417401"/>
    <lineage>
        <taxon>Eukaryota</taxon>
        <taxon>Metazoa</taxon>
        <taxon>Ecdysozoa</taxon>
        <taxon>Arthropoda</taxon>
        <taxon>Hexapoda</taxon>
        <taxon>Insecta</taxon>
        <taxon>Pterygota</taxon>
        <taxon>Neoptera</taxon>
        <taxon>Endopterygota</taxon>
        <taxon>Coleoptera</taxon>
        <taxon>Polyphaga</taxon>
        <taxon>Elateriformia</taxon>
        <taxon>Elateroidea</taxon>
        <taxon>Lampyridae</taxon>
        <taxon>Lampyrinae</taxon>
        <taxon>Pyrocoelia</taxon>
    </lineage>
</organism>
<evidence type="ECO:0000313" key="1">
    <source>
        <dbReference type="EMBL" id="KAK5641097.1"/>
    </source>
</evidence>
<dbReference type="AlphaFoldDB" id="A0AAN7V533"/>
<dbReference type="Proteomes" id="UP001329430">
    <property type="component" value="Chromosome 7"/>
</dbReference>